<reference evidence="1 2" key="1">
    <citation type="submission" date="2015-04" db="EMBL/GenBank/DDBJ databases">
        <title>Draft genome of the roundworm Trichinella nativa.</title>
        <authorList>
            <person name="Mitreva M."/>
        </authorList>
    </citation>
    <scope>NUCLEOTIDE SEQUENCE [LARGE SCALE GENOMIC DNA]</scope>
    <source>
        <strain evidence="1 2">ISS45</strain>
    </source>
</reference>
<feature type="non-terminal residue" evidence="1">
    <location>
        <position position="1"/>
    </location>
</feature>
<dbReference type="AlphaFoldDB" id="A0A1Y3EAC5"/>
<gene>
    <name evidence="1" type="ORF">D917_10543</name>
</gene>
<evidence type="ECO:0000313" key="2">
    <source>
        <dbReference type="Proteomes" id="UP000243006"/>
    </source>
</evidence>
<dbReference type="Proteomes" id="UP000243006">
    <property type="component" value="Unassembled WGS sequence"/>
</dbReference>
<name>A0A1Y3EAC5_9BILA</name>
<comment type="caution">
    <text evidence="1">The sequence shown here is derived from an EMBL/GenBank/DDBJ whole genome shotgun (WGS) entry which is preliminary data.</text>
</comment>
<feature type="non-terminal residue" evidence="1">
    <location>
        <position position="77"/>
    </location>
</feature>
<organism evidence="1 2">
    <name type="scientific">Trichinella nativa</name>
    <dbReference type="NCBI Taxonomy" id="6335"/>
    <lineage>
        <taxon>Eukaryota</taxon>
        <taxon>Metazoa</taxon>
        <taxon>Ecdysozoa</taxon>
        <taxon>Nematoda</taxon>
        <taxon>Enoplea</taxon>
        <taxon>Dorylaimia</taxon>
        <taxon>Trichinellida</taxon>
        <taxon>Trichinellidae</taxon>
        <taxon>Trichinella</taxon>
    </lineage>
</organism>
<dbReference type="EMBL" id="LVZM01018668">
    <property type="protein sequence ID" value="OUC41975.1"/>
    <property type="molecule type" value="Genomic_DNA"/>
</dbReference>
<proteinExistence type="predicted"/>
<protein>
    <submittedName>
        <fullName evidence="1">Uncharacterized protein</fullName>
    </submittedName>
</protein>
<sequence length="77" mass="9651">ESNVQKWSRLLKSRNVHESKWKVRMHVSSTVHGKILRIQYWHMQSRYMQKWWYLRSIQSNALYMQMRKIFQRGILRS</sequence>
<accession>A0A1Y3EAC5</accession>
<evidence type="ECO:0000313" key="1">
    <source>
        <dbReference type="EMBL" id="OUC41975.1"/>
    </source>
</evidence>